<evidence type="ECO:0000256" key="1">
    <source>
        <dbReference type="SAM" id="MobiDB-lite"/>
    </source>
</evidence>
<reference evidence="2" key="1">
    <citation type="submission" date="2014-09" db="EMBL/GenBank/DDBJ databases">
        <authorList>
            <person name="Magalhaes I.L.F."/>
            <person name="Oliveira U."/>
            <person name="Santos F.R."/>
            <person name="Vidigal T.H.D.A."/>
            <person name="Brescovit A.D."/>
            <person name="Santos A.J."/>
        </authorList>
    </citation>
    <scope>NUCLEOTIDE SEQUENCE</scope>
    <source>
        <tissue evidence="2">Shoot tissue taken approximately 20 cm above the soil surface</tissue>
    </source>
</reference>
<name>A0A0A9FRH8_ARUDO</name>
<feature type="region of interest" description="Disordered" evidence="1">
    <location>
        <begin position="31"/>
        <end position="57"/>
    </location>
</feature>
<accession>A0A0A9FRH8</accession>
<evidence type="ECO:0000313" key="2">
    <source>
        <dbReference type="EMBL" id="JAE12926.1"/>
    </source>
</evidence>
<proteinExistence type="predicted"/>
<organism evidence="2">
    <name type="scientific">Arundo donax</name>
    <name type="common">Giant reed</name>
    <name type="synonym">Donax arundinaceus</name>
    <dbReference type="NCBI Taxonomy" id="35708"/>
    <lineage>
        <taxon>Eukaryota</taxon>
        <taxon>Viridiplantae</taxon>
        <taxon>Streptophyta</taxon>
        <taxon>Embryophyta</taxon>
        <taxon>Tracheophyta</taxon>
        <taxon>Spermatophyta</taxon>
        <taxon>Magnoliopsida</taxon>
        <taxon>Liliopsida</taxon>
        <taxon>Poales</taxon>
        <taxon>Poaceae</taxon>
        <taxon>PACMAD clade</taxon>
        <taxon>Arundinoideae</taxon>
        <taxon>Arundineae</taxon>
        <taxon>Arundo</taxon>
    </lineage>
</organism>
<reference evidence="2" key="2">
    <citation type="journal article" date="2015" name="Data Brief">
        <title>Shoot transcriptome of the giant reed, Arundo donax.</title>
        <authorList>
            <person name="Barrero R.A."/>
            <person name="Guerrero F.D."/>
            <person name="Moolhuijzen P."/>
            <person name="Goolsby J.A."/>
            <person name="Tidwell J."/>
            <person name="Bellgard S.E."/>
            <person name="Bellgard M.I."/>
        </authorList>
    </citation>
    <scope>NUCLEOTIDE SEQUENCE</scope>
    <source>
        <tissue evidence="2">Shoot tissue taken approximately 20 cm above the soil surface</tissue>
    </source>
</reference>
<dbReference type="EMBL" id="GBRH01184970">
    <property type="protein sequence ID" value="JAE12926.1"/>
    <property type="molecule type" value="Transcribed_RNA"/>
</dbReference>
<dbReference type="AlphaFoldDB" id="A0A0A9FRH8"/>
<protein>
    <submittedName>
        <fullName evidence="2">Uncharacterized protein</fullName>
    </submittedName>
</protein>
<sequence>MLICYCPSLFHAIVRGTACHTCKFRRFAVSGEQVDTPNSERKRKRKEGRGKGPTHFQ</sequence>